<dbReference type="SMART" id="SM00020">
    <property type="entry name" value="Tryp_SPc"/>
    <property type="match status" value="1"/>
</dbReference>
<dbReference type="InterPro" id="IPR051487">
    <property type="entry name" value="Ser/Thr_Proteases_Immune/Dev"/>
</dbReference>
<dbReference type="eggNOG" id="KOG3627">
    <property type="taxonomic scope" value="Eukaryota"/>
</dbReference>
<dbReference type="SUPFAM" id="SSF50494">
    <property type="entry name" value="Trypsin-like serine proteases"/>
    <property type="match status" value="1"/>
</dbReference>
<dbReference type="FunFam" id="2.40.10.10:FF:000479">
    <property type="match status" value="1"/>
</dbReference>
<dbReference type="OrthoDB" id="6261922at2759"/>
<dbReference type="PhylomeDB" id="D6WBT1"/>
<dbReference type="HOGENOM" id="CLU_006842_0_3_1"/>
<dbReference type="InterPro" id="IPR009003">
    <property type="entry name" value="Peptidase_S1_PA"/>
</dbReference>
<sequence length="376" mass="41967">MYSRCLFLLLILTFSYLCPSFTNTLTQKNSGFNPTLNDSILELFNDCKCIPYYQCSEASRFMLVAGSGDLPDNLTCSDSNYFCCNTSTAEDSEENETEPPVIITKEPVYGISCGTPRSLINVRVLTPETESATIRPGEIPWVVEVMKKTDNLKRPYQYKCIGSLIHPQVVVTTTHCVRSSGEESLKIVSNSRGIFREIGDRPKNERNIIKIIRHPDYYSGGLHNDIALLILEKQYDFAKNLNSICLPTIANFTGKRCIAVGWGNNPEHEKTSLRKVDVPIVEFSQCQELLRKTHLGPEFGLHSSFMCAGGEEGKDTCKGDGGSPLMCMGEDYKYVLAGIVSWGVNCGVEKQPGVYTDVGKFKDWIRGELAKYQIVI</sequence>
<proteinExistence type="inferred from homology"/>
<dbReference type="GO" id="GO:0004252">
    <property type="term" value="F:serine-type endopeptidase activity"/>
    <property type="evidence" value="ECO:0000318"/>
    <property type="project" value="GO_Central"/>
</dbReference>
<dbReference type="InterPro" id="IPR001254">
    <property type="entry name" value="Trypsin_dom"/>
</dbReference>
<keyword evidence="6" id="KW-1185">Reference proteome</keyword>
<feature type="signal peptide" evidence="3">
    <location>
        <begin position="1"/>
        <end position="20"/>
    </location>
</feature>
<evidence type="ECO:0000313" key="6">
    <source>
        <dbReference type="Proteomes" id="UP000007266"/>
    </source>
</evidence>
<feature type="chain" id="PRO_5003088805" evidence="3">
    <location>
        <begin position="21"/>
        <end position="376"/>
    </location>
</feature>
<keyword evidence="5" id="KW-0378">Hydrolase</keyword>
<dbReference type="CDD" id="cd00190">
    <property type="entry name" value="Tryp_SPc"/>
    <property type="match status" value="1"/>
</dbReference>
<keyword evidence="5" id="KW-0645">Protease</keyword>
<dbReference type="PRINTS" id="PR00722">
    <property type="entry name" value="CHYMOTRYPSIN"/>
</dbReference>
<dbReference type="InterPro" id="IPR043504">
    <property type="entry name" value="Peptidase_S1_PA_chymotrypsin"/>
</dbReference>
<dbReference type="OMA" id="CCNTSTA"/>
<dbReference type="PROSITE" id="PS50240">
    <property type="entry name" value="TRYPSIN_DOM"/>
    <property type="match status" value="1"/>
</dbReference>
<accession>D6WBT1</accession>
<keyword evidence="3" id="KW-0732">Signal</keyword>
<dbReference type="KEGG" id="tca:657170"/>
<evidence type="ECO:0000259" key="4">
    <source>
        <dbReference type="PROSITE" id="PS50240"/>
    </source>
</evidence>
<evidence type="ECO:0000256" key="1">
    <source>
        <dbReference type="ARBA" id="ARBA00023157"/>
    </source>
</evidence>
<evidence type="ECO:0000256" key="3">
    <source>
        <dbReference type="SAM" id="SignalP"/>
    </source>
</evidence>
<dbReference type="AlphaFoldDB" id="D6WBT1"/>
<organism evidence="5 6">
    <name type="scientific">Tribolium castaneum</name>
    <name type="common">Red flour beetle</name>
    <dbReference type="NCBI Taxonomy" id="7070"/>
    <lineage>
        <taxon>Eukaryota</taxon>
        <taxon>Metazoa</taxon>
        <taxon>Ecdysozoa</taxon>
        <taxon>Arthropoda</taxon>
        <taxon>Hexapoda</taxon>
        <taxon>Insecta</taxon>
        <taxon>Pterygota</taxon>
        <taxon>Neoptera</taxon>
        <taxon>Endopterygota</taxon>
        <taxon>Coleoptera</taxon>
        <taxon>Polyphaga</taxon>
        <taxon>Cucujiformia</taxon>
        <taxon>Tenebrionidae</taxon>
        <taxon>Tenebrionidae incertae sedis</taxon>
        <taxon>Tribolium</taxon>
    </lineage>
</organism>
<gene>
    <name evidence="5" type="primary">AUGUSTUS-3.0.2_00246</name>
    <name evidence="5" type="ORF">TcasGA2_TC000246</name>
</gene>
<keyword evidence="1" id="KW-1015">Disulfide bond</keyword>
<reference evidence="5 6" key="2">
    <citation type="journal article" date="2010" name="Nucleic Acids Res.">
        <title>BeetleBase in 2010: revisions to provide comprehensive genomic information for Tribolium castaneum.</title>
        <authorList>
            <person name="Kim H.S."/>
            <person name="Murphy T."/>
            <person name="Xia J."/>
            <person name="Caragea D."/>
            <person name="Park Y."/>
            <person name="Beeman R.W."/>
            <person name="Lorenzen M.D."/>
            <person name="Butcher S."/>
            <person name="Manak J.R."/>
            <person name="Brown S.J."/>
        </authorList>
    </citation>
    <scope>GENOME REANNOTATION</scope>
    <source>
        <strain evidence="5 6">Georgia GA2</strain>
    </source>
</reference>
<dbReference type="PANTHER" id="PTHR24256">
    <property type="entry name" value="TRYPTASE-RELATED"/>
    <property type="match status" value="1"/>
</dbReference>
<name>D6WBT1_TRICA</name>
<dbReference type="Gene3D" id="2.40.10.10">
    <property type="entry name" value="Trypsin-like serine proteases"/>
    <property type="match status" value="2"/>
</dbReference>
<dbReference type="EMBL" id="KQ971314">
    <property type="protein sequence ID" value="EEZ99180.1"/>
    <property type="molecule type" value="Genomic_DNA"/>
</dbReference>
<comment type="similarity">
    <text evidence="2">Belongs to the peptidase S1 family. CLIP subfamily.</text>
</comment>
<protein>
    <submittedName>
        <fullName evidence="5">Serine protease H1</fullName>
    </submittedName>
</protein>
<dbReference type="Proteomes" id="UP000007266">
    <property type="component" value="Linkage group 2"/>
</dbReference>
<dbReference type="SMR" id="D6WBT1"/>
<dbReference type="GO" id="GO:0005615">
    <property type="term" value="C:extracellular space"/>
    <property type="evidence" value="ECO:0000318"/>
    <property type="project" value="GO_Central"/>
</dbReference>
<dbReference type="STRING" id="7070.D6WBT1"/>
<dbReference type="Pfam" id="PF00089">
    <property type="entry name" value="Trypsin"/>
    <property type="match status" value="1"/>
</dbReference>
<dbReference type="GO" id="GO:0006508">
    <property type="term" value="P:proteolysis"/>
    <property type="evidence" value="ECO:0000318"/>
    <property type="project" value="GO_Central"/>
</dbReference>
<dbReference type="InterPro" id="IPR001314">
    <property type="entry name" value="Peptidase_S1A"/>
</dbReference>
<evidence type="ECO:0000256" key="2">
    <source>
        <dbReference type="ARBA" id="ARBA00024195"/>
    </source>
</evidence>
<feature type="domain" description="Peptidase S1" evidence="4">
    <location>
        <begin position="111"/>
        <end position="370"/>
    </location>
</feature>
<evidence type="ECO:0000313" key="5">
    <source>
        <dbReference type="EMBL" id="EEZ99180.1"/>
    </source>
</evidence>
<reference evidence="5 6" key="1">
    <citation type="journal article" date="2008" name="Nature">
        <title>The genome of the model beetle and pest Tribolium castaneum.</title>
        <authorList>
            <consortium name="Tribolium Genome Sequencing Consortium"/>
            <person name="Richards S."/>
            <person name="Gibbs R.A."/>
            <person name="Weinstock G.M."/>
            <person name="Brown S.J."/>
            <person name="Denell R."/>
            <person name="Beeman R.W."/>
            <person name="Gibbs R."/>
            <person name="Beeman R.W."/>
            <person name="Brown S.J."/>
            <person name="Bucher G."/>
            <person name="Friedrich M."/>
            <person name="Grimmelikhuijzen C.J."/>
            <person name="Klingler M."/>
            <person name="Lorenzen M."/>
            <person name="Richards S."/>
            <person name="Roth S."/>
            <person name="Schroder R."/>
            <person name="Tautz D."/>
            <person name="Zdobnov E.M."/>
            <person name="Muzny D."/>
            <person name="Gibbs R.A."/>
            <person name="Weinstock G.M."/>
            <person name="Attaway T."/>
            <person name="Bell S."/>
            <person name="Buhay C.J."/>
            <person name="Chandrabose M.N."/>
            <person name="Chavez D."/>
            <person name="Clerk-Blankenburg K.P."/>
            <person name="Cree A."/>
            <person name="Dao M."/>
            <person name="Davis C."/>
            <person name="Chacko J."/>
            <person name="Dinh H."/>
            <person name="Dugan-Rocha S."/>
            <person name="Fowler G."/>
            <person name="Garner T.T."/>
            <person name="Garnes J."/>
            <person name="Gnirke A."/>
            <person name="Hawes A."/>
            <person name="Hernandez J."/>
            <person name="Hines S."/>
            <person name="Holder M."/>
            <person name="Hume J."/>
            <person name="Jhangiani S.N."/>
            <person name="Joshi V."/>
            <person name="Khan Z.M."/>
            <person name="Jackson L."/>
            <person name="Kovar C."/>
            <person name="Kowis A."/>
            <person name="Lee S."/>
            <person name="Lewis L.R."/>
            <person name="Margolis J."/>
            <person name="Morgan M."/>
            <person name="Nazareth L.V."/>
            <person name="Nguyen N."/>
            <person name="Okwuonu G."/>
            <person name="Parker D."/>
            <person name="Richards S."/>
            <person name="Ruiz S.J."/>
            <person name="Santibanez J."/>
            <person name="Savard J."/>
            <person name="Scherer S.E."/>
            <person name="Schneider B."/>
            <person name="Sodergren E."/>
            <person name="Tautz D."/>
            <person name="Vattahil S."/>
            <person name="Villasana D."/>
            <person name="White C.S."/>
            <person name="Wright R."/>
            <person name="Park Y."/>
            <person name="Beeman R.W."/>
            <person name="Lord J."/>
            <person name="Oppert B."/>
            <person name="Lorenzen M."/>
            <person name="Brown S."/>
            <person name="Wang L."/>
            <person name="Savard J."/>
            <person name="Tautz D."/>
            <person name="Richards S."/>
            <person name="Weinstock G."/>
            <person name="Gibbs R.A."/>
            <person name="Liu Y."/>
            <person name="Worley K."/>
            <person name="Weinstock G."/>
            <person name="Elsik C.G."/>
            <person name="Reese J.T."/>
            <person name="Elhaik E."/>
            <person name="Landan G."/>
            <person name="Graur D."/>
            <person name="Arensburger P."/>
            <person name="Atkinson P."/>
            <person name="Beeman R.W."/>
            <person name="Beidler J."/>
            <person name="Brown S.J."/>
            <person name="Demuth J.P."/>
            <person name="Drury D.W."/>
            <person name="Du Y.Z."/>
            <person name="Fujiwara H."/>
            <person name="Lorenzen M."/>
            <person name="Maselli V."/>
            <person name="Osanai M."/>
            <person name="Park Y."/>
            <person name="Robertson H.M."/>
            <person name="Tu Z."/>
            <person name="Wang J.J."/>
            <person name="Wang S."/>
            <person name="Richards S."/>
            <person name="Song H."/>
            <person name="Zhang L."/>
            <person name="Sodergren E."/>
            <person name="Werner D."/>
            <person name="Stanke M."/>
            <person name="Morgenstern B."/>
            <person name="Solovyev V."/>
            <person name="Kosarev P."/>
            <person name="Brown G."/>
            <person name="Chen H.C."/>
            <person name="Ermolaeva O."/>
            <person name="Hlavina W."/>
            <person name="Kapustin Y."/>
            <person name="Kiryutin B."/>
            <person name="Kitts P."/>
            <person name="Maglott D."/>
            <person name="Pruitt K."/>
            <person name="Sapojnikov V."/>
            <person name="Souvorov A."/>
            <person name="Mackey A.J."/>
            <person name="Waterhouse R.M."/>
            <person name="Wyder S."/>
            <person name="Zdobnov E.M."/>
            <person name="Zdobnov E.M."/>
            <person name="Wyder S."/>
            <person name="Kriventseva E.V."/>
            <person name="Kadowaki T."/>
            <person name="Bork P."/>
            <person name="Aranda M."/>
            <person name="Bao R."/>
            <person name="Beermann A."/>
            <person name="Berns N."/>
            <person name="Bolognesi R."/>
            <person name="Bonneton F."/>
            <person name="Bopp D."/>
            <person name="Brown S.J."/>
            <person name="Bucher G."/>
            <person name="Butts T."/>
            <person name="Chaumot A."/>
            <person name="Denell R.E."/>
            <person name="Ferrier D.E."/>
            <person name="Friedrich M."/>
            <person name="Gordon C.M."/>
            <person name="Jindra M."/>
            <person name="Klingler M."/>
            <person name="Lan Q."/>
            <person name="Lattorff H.M."/>
            <person name="Laudet V."/>
            <person name="von Levetsow C."/>
            <person name="Liu Z."/>
            <person name="Lutz R."/>
            <person name="Lynch J.A."/>
            <person name="da Fonseca R.N."/>
            <person name="Posnien N."/>
            <person name="Reuter R."/>
            <person name="Roth S."/>
            <person name="Savard J."/>
            <person name="Schinko J.B."/>
            <person name="Schmitt C."/>
            <person name="Schoppmeier M."/>
            <person name="Schroder R."/>
            <person name="Shippy T.D."/>
            <person name="Simonnet F."/>
            <person name="Marques-Souza H."/>
            <person name="Tautz D."/>
            <person name="Tomoyasu Y."/>
            <person name="Trauner J."/>
            <person name="Van der Zee M."/>
            <person name="Vervoort M."/>
            <person name="Wittkopp N."/>
            <person name="Wimmer E.A."/>
            <person name="Yang X."/>
            <person name="Jones A.K."/>
            <person name="Sattelle D.B."/>
            <person name="Ebert P.R."/>
            <person name="Nelson D."/>
            <person name="Scott J.G."/>
            <person name="Beeman R.W."/>
            <person name="Muthukrishnan S."/>
            <person name="Kramer K.J."/>
            <person name="Arakane Y."/>
            <person name="Beeman R.W."/>
            <person name="Zhu Q."/>
            <person name="Hogenkamp D."/>
            <person name="Dixit R."/>
            <person name="Oppert B."/>
            <person name="Jiang H."/>
            <person name="Zou Z."/>
            <person name="Marshall J."/>
            <person name="Elpidina E."/>
            <person name="Vinokurov K."/>
            <person name="Oppert C."/>
            <person name="Zou Z."/>
            <person name="Evans J."/>
            <person name="Lu Z."/>
            <person name="Zhao P."/>
            <person name="Sumathipala N."/>
            <person name="Altincicek B."/>
            <person name="Vilcinskas A."/>
            <person name="Williams M."/>
            <person name="Hultmark D."/>
            <person name="Hetru C."/>
            <person name="Jiang H."/>
            <person name="Grimmelikhuijzen C.J."/>
            <person name="Hauser F."/>
            <person name="Cazzamali G."/>
            <person name="Williamson M."/>
            <person name="Park Y."/>
            <person name="Li B."/>
            <person name="Tanaka Y."/>
            <person name="Predel R."/>
            <person name="Neupert S."/>
            <person name="Schachtner J."/>
            <person name="Verleyen P."/>
            <person name="Raible F."/>
            <person name="Bork P."/>
            <person name="Friedrich M."/>
            <person name="Walden K.K."/>
            <person name="Robertson H.M."/>
            <person name="Angeli S."/>
            <person name="Foret S."/>
            <person name="Bucher G."/>
            <person name="Schuetz S."/>
            <person name="Maleszka R."/>
            <person name="Wimmer E.A."/>
            <person name="Beeman R.W."/>
            <person name="Lorenzen M."/>
            <person name="Tomoyasu Y."/>
            <person name="Miller S.C."/>
            <person name="Grossmann D."/>
            <person name="Bucher G."/>
        </authorList>
    </citation>
    <scope>NUCLEOTIDE SEQUENCE [LARGE SCALE GENOMIC DNA]</scope>
    <source>
        <strain evidence="5 6">Georgia GA2</strain>
    </source>
</reference>